<dbReference type="RefSeq" id="WP_229156740.1">
    <property type="nucleotide sequence ID" value="NZ_JAJEWP010000001.1"/>
</dbReference>
<comment type="caution">
    <text evidence="2">The sequence shown here is derived from an EMBL/GenBank/DDBJ whole genome shotgun (WGS) entry which is preliminary data.</text>
</comment>
<sequence length="276" mass="31733">MKTSIPKDKKPLSLTLGFSTVGQNLEQLSCLLHQVERVPNIEIVVVVQNWKVLDKQYAEKHPNIVWDWSSKTGLSRSRNRVVELAASDYVWMLDDDVEFGVEEINWLVGFLDQQASAADILRVRVGCTHDRTRLYKQYTDSNRVTKLTLLQMNSIELLFKRTFVVKHALRFNENIGLGTAYPGNEEVNFLLDAWRFSPTFKLIHRPLVFHSCFEGGRQKVESAAIMEIRGATASRFGLLGAILLIRWCGRYVTKYRSVVPAKALWRGYLNGYRTYC</sequence>
<dbReference type="Gene3D" id="3.90.550.10">
    <property type="entry name" value="Spore Coat Polysaccharide Biosynthesis Protein SpsA, Chain A"/>
    <property type="match status" value="1"/>
</dbReference>
<evidence type="ECO:0000313" key="3">
    <source>
        <dbReference type="Proteomes" id="UP001520878"/>
    </source>
</evidence>
<dbReference type="EMBL" id="JAJEWP010000001">
    <property type="protein sequence ID" value="MCC2614824.1"/>
    <property type="molecule type" value="Genomic_DNA"/>
</dbReference>
<protein>
    <submittedName>
        <fullName evidence="2">Glycosyltransferase family 2 protein</fullName>
    </submittedName>
</protein>
<dbReference type="Proteomes" id="UP001520878">
    <property type="component" value="Unassembled WGS sequence"/>
</dbReference>
<proteinExistence type="predicted"/>
<evidence type="ECO:0000313" key="2">
    <source>
        <dbReference type="EMBL" id="MCC2614824.1"/>
    </source>
</evidence>
<name>A0ABS8G2V1_9ALTE</name>
<dbReference type="InterPro" id="IPR029044">
    <property type="entry name" value="Nucleotide-diphossugar_trans"/>
</dbReference>
<dbReference type="Pfam" id="PF00535">
    <property type="entry name" value="Glycos_transf_2"/>
    <property type="match status" value="1"/>
</dbReference>
<gene>
    <name evidence="2" type="ORF">LJ739_01050</name>
</gene>
<dbReference type="InterPro" id="IPR001173">
    <property type="entry name" value="Glyco_trans_2-like"/>
</dbReference>
<keyword evidence="3" id="KW-1185">Reference proteome</keyword>
<organism evidence="2 3">
    <name type="scientific">Fluctibacter halophilus</name>
    <dbReference type="NCBI Taxonomy" id="226011"/>
    <lineage>
        <taxon>Bacteria</taxon>
        <taxon>Pseudomonadati</taxon>
        <taxon>Pseudomonadota</taxon>
        <taxon>Gammaproteobacteria</taxon>
        <taxon>Alteromonadales</taxon>
        <taxon>Alteromonadaceae</taxon>
        <taxon>Fluctibacter</taxon>
    </lineage>
</organism>
<feature type="domain" description="Glycosyltransferase 2-like" evidence="1">
    <location>
        <begin position="30"/>
        <end position="143"/>
    </location>
</feature>
<accession>A0ABS8G2V1</accession>
<reference evidence="2 3" key="1">
    <citation type="submission" date="2021-10" db="EMBL/GenBank/DDBJ databases">
        <title>Draft genome of Aestuariibacter halophilus JC2043.</title>
        <authorList>
            <person name="Emsley S.A."/>
            <person name="Pfannmuller K.M."/>
            <person name="Ushijima B."/>
            <person name="Saw J.H."/>
            <person name="Videau P."/>
        </authorList>
    </citation>
    <scope>NUCLEOTIDE SEQUENCE [LARGE SCALE GENOMIC DNA]</scope>
    <source>
        <strain evidence="2 3">JC2043</strain>
    </source>
</reference>
<evidence type="ECO:0000259" key="1">
    <source>
        <dbReference type="Pfam" id="PF00535"/>
    </source>
</evidence>
<dbReference type="SUPFAM" id="SSF53448">
    <property type="entry name" value="Nucleotide-diphospho-sugar transferases"/>
    <property type="match status" value="1"/>
</dbReference>
<dbReference type="CDD" id="cd00761">
    <property type="entry name" value="Glyco_tranf_GTA_type"/>
    <property type="match status" value="1"/>
</dbReference>